<dbReference type="GO" id="GO:0009733">
    <property type="term" value="P:response to auxin"/>
    <property type="evidence" value="ECO:0007669"/>
    <property type="project" value="InterPro"/>
</dbReference>
<dbReference type="Pfam" id="PF02519">
    <property type="entry name" value="Auxin_inducible"/>
    <property type="match status" value="1"/>
</dbReference>
<keyword evidence="2" id="KW-0217">Developmental protein</keyword>
<sequence length="141" mass="15559">MSKLRAGGMRKKPAGIVKLKTAVEKLQKIGLLPGRRQESSYDDFEDGFGNYQSNVPDDVKEGHFAVIAVDGEQLKRFVVPLSCLNHPRFVRLLEQAAEEYGFHHAGLLAIPCRSSELEVILAERADSGESSDDGGSWSWSI</sequence>
<keyword evidence="3" id="KW-0341">Growth regulation</keyword>
<dbReference type="Proteomes" id="UP001345219">
    <property type="component" value="Chromosome 20"/>
</dbReference>
<accession>A0AAN7GVD4</accession>
<proteinExistence type="inferred from homology"/>
<evidence type="ECO:0000256" key="3">
    <source>
        <dbReference type="ARBA" id="ARBA00022604"/>
    </source>
</evidence>
<evidence type="ECO:0000256" key="2">
    <source>
        <dbReference type="ARBA" id="ARBA00022473"/>
    </source>
</evidence>
<comment type="caution">
    <text evidence="4">The sequence shown here is derived from an EMBL/GenBank/DDBJ whole genome shotgun (WGS) entry which is preliminary data.</text>
</comment>
<name>A0AAN7GVD4_9MYRT</name>
<organism evidence="4 5">
    <name type="scientific">Trapa incisa</name>
    <dbReference type="NCBI Taxonomy" id="236973"/>
    <lineage>
        <taxon>Eukaryota</taxon>
        <taxon>Viridiplantae</taxon>
        <taxon>Streptophyta</taxon>
        <taxon>Embryophyta</taxon>
        <taxon>Tracheophyta</taxon>
        <taxon>Spermatophyta</taxon>
        <taxon>Magnoliopsida</taxon>
        <taxon>eudicotyledons</taxon>
        <taxon>Gunneridae</taxon>
        <taxon>Pentapetalae</taxon>
        <taxon>rosids</taxon>
        <taxon>malvids</taxon>
        <taxon>Myrtales</taxon>
        <taxon>Lythraceae</taxon>
        <taxon>Trapa</taxon>
    </lineage>
</organism>
<dbReference type="PANTHER" id="PTHR31374">
    <property type="entry name" value="AUXIN-INDUCED PROTEIN-LIKE-RELATED"/>
    <property type="match status" value="1"/>
</dbReference>
<reference evidence="4 5" key="1">
    <citation type="journal article" date="2023" name="Hortic Res">
        <title>Pangenome of water caltrop reveals structural variations and asymmetric subgenome divergence after allopolyploidization.</title>
        <authorList>
            <person name="Zhang X."/>
            <person name="Chen Y."/>
            <person name="Wang L."/>
            <person name="Yuan Y."/>
            <person name="Fang M."/>
            <person name="Shi L."/>
            <person name="Lu R."/>
            <person name="Comes H.P."/>
            <person name="Ma Y."/>
            <person name="Chen Y."/>
            <person name="Huang G."/>
            <person name="Zhou Y."/>
            <person name="Zheng Z."/>
            <person name="Qiu Y."/>
        </authorList>
    </citation>
    <scope>NUCLEOTIDE SEQUENCE [LARGE SCALE GENOMIC DNA]</scope>
    <source>
        <tissue evidence="4">Roots</tissue>
    </source>
</reference>
<dbReference type="EMBL" id="JAXIOK010000020">
    <property type="protein sequence ID" value="KAK4747377.1"/>
    <property type="molecule type" value="Genomic_DNA"/>
</dbReference>
<evidence type="ECO:0000256" key="1">
    <source>
        <dbReference type="ARBA" id="ARBA00006974"/>
    </source>
</evidence>
<gene>
    <name evidence="4" type="ORF">SAY87_026414</name>
</gene>
<protein>
    <submittedName>
        <fullName evidence="4">Uncharacterized protein</fullName>
    </submittedName>
</protein>
<evidence type="ECO:0000313" key="4">
    <source>
        <dbReference type="EMBL" id="KAK4747377.1"/>
    </source>
</evidence>
<evidence type="ECO:0000313" key="5">
    <source>
        <dbReference type="Proteomes" id="UP001345219"/>
    </source>
</evidence>
<keyword evidence="5" id="KW-1185">Reference proteome</keyword>
<dbReference type="InterPro" id="IPR003676">
    <property type="entry name" value="SAUR_fam"/>
</dbReference>
<dbReference type="PANTHER" id="PTHR31374:SF16">
    <property type="entry name" value="AUXIN-RESPONSIVE FAMILY PROTEIN"/>
    <property type="match status" value="1"/>
</dbReference>
<dbReference type="AlphaFoldDB" id="A0AAN7GVD4"/>
<comment type="similarity">
    <text evidence="1">Belongs to the ARG7 family.</text>
</comment>